<feature type="domain" description="PDZ" evidence="3">
    <location>
        <begin position="255"/>
        <end position="313"/>
    </location>
</feature>
<dbReference type="Gene3D" id="2.30.42.10">
    <property type="match status" value="1"/>
</dbReference>
<evidence type="ECO:0000259" key="3">
    <source>
        <dbReference type="PROSITE" id="PS50106"/>
    </source>
</evidence>
<reference evidence="4" key="1">
    <citation type="journal article" date="2021" name="Microorganisms">
        <title>Acidisoma silvae sp. nov. and Acidisomacellulosilytica sp. nov., Two Acidophilic Bacteria Isolated from Decaying Wood, Hydrolyzing Cellulose and Producing Poly-3-hydroxybutyrate.</title>
        <authorList>
            <person name="Mieszkin S."/>
            <person name="Pouder E."/>
            <person name="Uroz S."/>
            <person name="Simon-Colin C."/>
            <person name="Alain K."/>
        </authorList>
    </citation>
    <scope>NUCLEOTIDE SEQUENCE</scope>
    <source>
        <strain evidence="4">HW T2.11</strain>
    </source>
</reference>
<organism evidence="4 5">
    <name type="scientific">Acidisoma silvae</name>
    <dbReference type="NCBI Taxonomy" id="2802396"/>
    <lineage>
        <taxon>Bacteria</taxon>
        <taxon>Pseudomonadati</taxon>
        <taxon>Pseudomonadota</taxon>
        <taxon>Alphaproteobacteria</taxon>
        <taxon>Acetobacterales</taxon>
        <taxon>Acidocellaceae</taxon>
        <taxon>Acidisoma</taxon>
    </lineage>
</organism>
<dbReference type="SMART" id="SM00228">
    <property type="entry name" value="PDZ"/>
    <property type="match status" value="1"/>
</dbReference>
<accession>A0A964DYC4</accession>
<dbReference type="PRINTS" id="PR00834">
    <property type="entry name" value="PROTEASES2C"/>
</dbReference>
<dbReference type="InterPro" id="IPR036034">
    <property type="entry name" value="PDZ_sf"/>
</dbReference>
<dbReference type="InterPro" id="IPR051201">
    <property type="entry name" value="Chloro_Bact_Ser_Proteases"/>
</dbReference>
<dbReference type="PANTHER" id="PTHR43343:SF3">
    <property type="entry name" value="PROTEASE DO-LIKE 8, CHLOROPLASTIC"/>
    <property type="match status" value="1"/>
</dbReference>
<comment type="caution">
    <text evidence="4">The sequence shown here is derived from an EMBL/GenBank/DDBJ whole genome shotgun (WGS) entry which is preliminary data.</text>
</comment>
<dbReference type="PANTHER" id="PTHR43343">
    <property type="entry name" value="PEPTIDASE S12"/>
    <property type="match status" value="1"/>
</dbReference>
<dbReference type="GO" id="GO:0006508">
    <property type="term" value="P:proteolysis"/>
    <property type="evidence" value="ECO:0007669"/>
    <property type="project" value="UniProtKB-KW"/>
</dbReference>
<dbReference type="Pfam" id="PF13365">
    <property type="entry name" value="Trypsin_2"/>
    <property type="match status" value="1"/>
</dbReference>
<dbReference type="InterPro" id="IPR001478">
    <property type="entry name" value="PDZ"/>
</dbReference>
<evidence type="ECO:0000256" key="1">
    <source>
        <dbReference type="ARBA" id="ARBA00022670"/>
    </source>
</evidence>
<protein>
    <submittedName>
        <fullName evidence="4">Trypsin-like peptidase domain-containing protein</fullName>
    </submittedName>
</protein>
<keyword evidence="1" id="KW-0645">Protease</keyword>
<evidence type="ECO:0000256" key="2">
    <source>
        <dbReference type="ARBA" id="ARBA00022801"/>
    </source>
</evidence>
<dbReference type="SUPFAM" id="SSF50156">
    <property type="entry name" value="PDZ domain-like"/>
    <property type="match status" value="1"/>
</dbReference>
<dbReference type="InterPro" id="IPR009003">
    <property type="entry name" value="Peptidase_S1_PA"/>
</dbReference>
<dbReference type="SUPFAM" id="SSF50494">
    <property type="entry name" value="Trypsin-like serine proteases"/>
    <property type="match status" value="1"/>
</dbReference>
<dbReference type="GO" id="GO:0004252">
    <property type="term" value="F:serine-type endopeptidase activity"/>
    <property type="evidence" value="ECO:0007669"/>
    <property type="project" value="InterPro"/>
</dbReference>
<dbReference type="Proteomes" id="UP000708298">
    <property type="component" value="Unassembled WGS sequence"/>
</dbReference>
<proteinExistence type="predicted"/>
<keyword evidence="5" id="KW-1185">Reference proteome</keyword>
<evidence type="ECO:0000313" key="4">
    <source>
        <dbReference type="EMBL" id="MCB8874859.1"/>
    </source>
</evidence>
<gene>
    <name evidence="4" type="ORF">ASILVAE211_06665</name>
</gene>
<reference evidence="4" key="2">
    <citation type="submission" date="2021-01" db="EMBL/GenBank/DDBJ databases">
        <authorList>
            <person name="Mieszkin S."/>
            <person name="Pouder E."/>
            <person name="Alain K."/>
        </authorList>
    </citation>
    <scope>NUCLEOTIDE SEQUENCE</scope>
    <source>
        <strain evidence="4">HW T2.11</strain>
    </source>
</reference>
<dbReference type="InterPro" id="IPR001940">
    <property type="entry name" value="Peptidase_S1C"/>
</dbReference>
<dbReference type="Gene3D" id="2.40.10.120">
    <property type="match status" value="1"/>
</dbReference>
<dbReference type="EMBL" id="JAESVB010000002">
    <property type="protein sequence ID" value="MCB8874859.1"/>
    <property type="molecule type" value="Genomic_DNA"/>
</dbReference>
<dbReference type="Pfam" id="PF13180">
    <property type="entry name" value="PDZ_2"/>
    <property type="match status" value="1"/>
</dbReference>
<sequence length="358" mass="36223">MTSIAPLPLQPRLPAFGGGLRLSAGLTLAAALGLAAAPAMAQQGLPSFRNLVKKVVPAVVSIAVTESAAAAAADDGGDQGAPTPQAGHQKVYGAGSGFIIDPSGIIVTNDHVVGGATKITVSLADGTQLPAKILGVDQLTDIAVIKVTADRPLPYVSWGDSRQVEVGDWIMVAGNPFGLGNTVTAGIISARGRDIMSGPFDDFLQLDAPINPGNSGGPAFDLNGGVVGVDTAIISPTGGSVGIGFAIPSEIAQNVVSVLEQHGHLDRGWLGVGLADDESGDGVRVTMVQASGPAGHSGLRAGDRILSVDAKKVDTALGLIRAVAEIHPGERARLAFIRHGRVLSANVTVGLRPETQAQ</sequence>
<evidence type="ECO:0000313" key="5">
    <source>
        <dbReference type="Proteomes" id="UP000708298"/>
    </source>
</evidence>
<dbReference type="PROSITE" id="PS50106">
    <property type="entry name" value="PDZ"/>
    <property type="match status" value="1"/>
</dbReference>
<keyword evidence="2" id="KW-0378">Hydrolase</keyword>
<dbReference type="AlphaFoldDB" id="A0A964DYC4"/>
<name>A0A964DYC4_9PROT</name>